<evidence type="ECO:0000256" key="1">
    <source>
        <dbReference type="SAM" id="MobiDB-lite"/>
    </source>
</evidence>
<dbReference type="STRING" id="1230383.A0A1M8A6C2"/>
<gene>
    <name evidence="3" type="ORF">MSYG_2271</name>
</gene>
<dbReference type="Pfam" id="PF10419">
    <property type="entry name" value="TFIIIC_sub6"/>
    <property type="match status" value="1"/>
</dbReference>
<dbReference type="InterPro" id="IPR019481">
    <property type="entry name" value="TFIIIC_triple_barrel"/>
</dbReference>
<sequence>MTRPLDASWVRVEDARKPDGDGWELEQEDSELIVLDMGSAERAPAEERESMPGTSVTLTGLETDTPMMKLGDMVMMGQWDELLGSEIVLCQEPTNTAEDAIWQPVHASMEGLASGASSTSTRCIAFTPVRSQQDAMFDTPSHLPATDDLPRDFDEDMPLAWHARTS</sequence>
<dbReference type="AlphaFoldDB" id="A0A1M8A6C2"/>
<reference evidence="4" key="1">
    <citation type="journal article" date="2017" name="Nucleic Acids Res.">
        <title>Proteogenomics produces comprehensive and highly accurate protein-coding gene annotation in a complete genome assembly of Malassezia sympodialis.</title>
        <authorList>
            <person name="Zhu Y."/>
            <person name="Engstroem P.G."/>
            <person name="Tellgren-Roth C."/>
            <person name="Baudo C.D."/>
            <person name="Kennell J.C."/>
            <person name="Sun S."/>
            <person name="Billmyre R.B."/>
            <person name="Schroeder M.S."/>
            <person name="Andersson A."/>
            <person name="Holm T."/>
            <person name="Sigurgeirsson B."/>
            <person name="Wu G."/>
            <person name="Sankaranarayanan S.R."/>
            <person name="Siddharthan R."/>
            <person name="Sanyal K."/>
            <person name="Lundeberg J."/>
            <person name="Nystedt B."/>
            <person name="Boekhout T."/>
            <person name="Dawson T.L. Jr."/>
            <person name="Heitman J."/>
            <person name="Scheynius A."/>
            <person name="Lehtioe J."/>
        </authorList>
    </citation>
    <scope>NUCLEOTIDE SEQUENCE [LARGE SCALE GENOMIC DNA]</scope>
    <source>
        <strain evidence="4">ATCC 42132</strain>
    </source>
</reference>
<keyword evidence="4" id="KW-1185">Reference proteome</keyword>
<dbReference type="EMBL" id="LT671823">
    <property type="protein sequence ID" value="SHO77929.1"/>
    <property type="molecule type" value="Genomic_DNA"/>
</dbReference>
<dbReference type="Gene3D" id="2.60.40.4370">
    <property type="match status" value="1"/>
</dbReference>
<accession>A0A1M8A6C2</accession>
<dbReference type="Proteomes" id="UP000186303">
    <property type="component" value="Chromosome 3"/>
</dbReference>
<evidence type="ECO:0000313" key="4">
    <source>
        <dbReference type="Proteomes" id="UP000186303"/>
    </source>
</evidence>
<feature type="domain" description="Transcription factor TFIIIC triple barrel" evidence="2">
    <location>
        <begin position="28"/>
        <end position="110"/>
    </location>
</feature>
<name>A0A1M8A6C2_MALS4</name>
<dbReference type="VEuPathDB" id="FungiDB:MSYG_2271"/>
<dbReference type="OrthoDB" id="1877767at2759"/>
<organism evidence="3 4">
    <name type="scientific">Malassezia sympodialis (strain ATCC 42132)</name>
    <name type="common">Atopic eczema-associated yeast</name>
    <dbReference type="NCBI Taxonomy" id="1230383"/>
    <lineage>
        <taxon>Eukaryota</taxon>
        <taxon>Fungi</taxon>
        <taxon>Dikarya</taxon>
        <taxon>Basidiomycota</taxon>
        <taxon>Ustilaginomycotina</taxon>
        <taxon>Malasseziomycetes</taxon>
        <taxon>Malasseziales</taxon>
        <taxon>Malasseziaceae</taxon>
        <taxon>Malassezia</taxon>
    </lineage>
</organism>
<proteinExistence type="predicted"/>
<evidence type="ECO:0000313" key="3">
    <source>
        <dbReference type="EMBL" id="SHO77929.1"/>
    </source>
</evidence>
<evidence type="ECO:0000259" key="2">
    <source>
        <dbReference type="Pfam" id="PF10419"/>
    </source>
</evidence>
<protein>
    <recommendedName>
        <fullName evidence="2">Transcription factor TFIIIC triple barrel domain-containing protein</fullName>
    </recommendedName>
</protein>
<feature type="region of interest" description="Disordered" evidence="1">
    <location>
        <begin position="41"/>
        <end position="60"/>
    </location>
</feature>